<dbReference type="OrthoDB" id="2855464at2759"/>
<feature type="region of interest" description="Disordered" evidence="1">
    <location>
        <begin position="173"/>
        <end position="204"/>
    </location>
</feature>
<reference evidence="2" key="1">
    <citation type="journal article" date="2020" name="New Phytol.">
        <title>Comparative genomics reveals dynamic genome evolution in host specialist ectomycorrhizal fungi.</title>
        <authorList>
            <person name="Lofgren L.A."/>
            <person name="Nguyen N.H."/>
            <person name="Vilgalys R."/>
            <person name="Ruytinx J."/>
            <person name="Liao H.L."/>
            <person name="Branco S."/>
            <person name="Kuo A."/>
            <person name="LaButti K."/>
            <person name="Lipzen A."/>
            <person name="Andreopoulos W."/>
            <person name="Pangilinan J."/>
            <person name="Riley R."/>
            <person name="Hundley H."/>
            <person name="Na H."/>
            <person name="Barry K."/>
            <person name="Grigoriev I.V."/>
            <person name="Stajich J.E."/>
            <person name="Kennedy P.G."/>
        </authorList>
    </citation>
    <scope>NUCLEOTIDE SEQUENCE</scope>
    <source>
        <strain evidence="2">DOB743</strain>
    </source>
</reference>
<evidence type="ECO:0000313" key="3">
    <source>
        <dbReference type="Proteomes" id="UP000714275"/>
    </source>
</evidence>
<name>A0A9P6ZUE2_9AGAM</name>
<dbReference type="EMBL" id="JABBWD010000023">
    <property type="protein sequence ID" value="KAG1776963.1"/>
    <property type="molecule type" value="Genomic_DNA"/>
</dbReference>
<proteinExistence type="predicted"/>
<sequence>MQSSDNDFVASQHNDIKQTAAQTHTLICGRAGCPVIFVYAVGTDWPTVSCLINDHSPVCKGGFYGLAQSSPPRSDTHGAQHALSPPQLLPESLGINNGNRNDEELENDEYTDDVQPTSIRCRGCQKAISLDKRFRYYPGLWDKHRGKCPGILKIERDKKLTSRRDWFFPSNLPPAASSFDASGEDWEEGESDEDEEIGFNTSNV</sequence>
<protein>
    <submittedName>
        <fullName evidence="2">Uncharacterized protein</fullName>
    </submittedName>
</protein>
<feature type="region of interest" description="Disordered" evidence="1">
    <location>
        <begin position="69"/>
        <end position="111"/>
    </location>
</feature>
<feature type="compositionally biased region" description="Acidic residues" evidence="1">
    <location>
        <begin position="182"/>
        <end position="197"/>
    </location>
</feature>
<comment type="caution">
    <text evidence="2">The sequence shown here is derived from an EMBL/GenBank/DDBJ whole genome shotgun (WGS) entry which is preliminary data.</text>
</comment>
<dbReference type="AlphaFoldDB" id="A0A9P6ZUE2"/>
<dbReference type="Proteomes" id="UP000714275">
    <property type="component" value="Unassembled WGS sequence"/>
</dbReference>
<gene>
    <name evidence="2" type="ORF">EV702DRAFT_1197630</name>
</gene>
<keyword evidence="3" id="KW-1185">Reference proteome</keyword>
<accession>A0A9P6ZUE2</accession>
<evidence type="ECO:0000256" key="1">
    <source>
        <dbReference type="SAM" id="MobiDB-lite"/>
    </source>
</evidence>
<evidence type="ECO:0000313" key="2">
    <source>
        <dbReference type="EMBL" id="KAG1776963.1"/>
    </source>
</evidence>
<organism evidence="2 3">
    <name type="scientific">Suillus placidus</name>
    <dbReference type="NCBI Taxonomy" id="48579"/>
    <lineage>
        <taxon>Eukaryota</taxon>
        <taxon>Fungi</taxon>
        <taxon>Dikarya</taxon>
        <taxon>Basidiomycota</taxon>
        <taxon>Agaricomycotina</taxon>
        <taxon>Agaricomycetes</taxon>
        <taxon>Agaricomycetidae</taxon>
        <taxon>Boletales</taxon>
        <taxon>Suillineae</taxon>
        <taxon>Suillaceae</taxon>
        <taxon>Suillus</taxon>
    </lineage>
</organism>